<dbReference type="PANTHER" id="PTHR31054:SF5">
    <property type="entry name" value="PROTEIN ZAR1-LIKE"/>
    <property type="match status" value="1"/>
</dbReference>
<reference evidence="15 16" key="1">
    <citation type="journal article" date="2020" name="Nature">
        <title>Six reference-quality genomes reveal evolution of bat adaptations.</title>
        <authorList>
            <person name="Jebb D."/>
            <person name="Huang Z."/>
            <person name="Pippel M."/>
            <person name="Hughes G.M."/>
            <person name="Lavrichenko K."/>
            <person name="Devanna P."/>
            <person name="Winkler S."/>
            <person name="Jermiin L.S."/>
            <person name="Skirmuntt E.C."/>
            <person name="Katzourakis A."/>
            <person name="Burkitt-Gray L."/>
            <person name="Ray D.A."/>
            <person name="Sullivan K.A.M."/>
            <person name="Roscito J.G."/>
            <person name="Kirilenko B.M."/>
            <person name="Davalos L.M."/>
            <person name="Corthals A.P."/>
            <person name="Power M.L."/>
            <person name="Jones G."/>
            <person name="Ransome R.D."/>
            <person name="Dechmann D.K.N."/>
            <person name="Locatelli A.G."/>
            <person name="Puechmaille S.J."/>
            <person name="Fedrigo O."/>
            <person name="Jarvis E.D."/>
            <person name="Hiller M."/>
            <person name="Vernes S.C."/>
            <person name="Myers E.W."/>
            <person name="Teeling E.C."/>
        </authorList>
    </citation>
    <scope>NUCLEOTIDE SEQUENCE [LARGE SCALE GENOMIC DNA]</scope>
    <source>
        <strain evidence="15">MMolMol1</strain>
        <tissue evidence="15">Muscle</tissue>
    </source>
</reference>
<evidence type="ECO:0000256" key="11">
    <source>
        <dbReference type="ARBA" id="ARBA00034786"/>
    </source>
</evidence>
<evidence type="ECO:0000256" key="3">
    <source>
        <dbReference type="ARBA" id="ARBA00022490"/>
    </source>
</evidence>
<evidence type="ECO:0000256" key="5">
    <source>
        <dbReference type="ARBA" id="ARBA00022771"/>
    </source>
</evidence>
<evidence type="ECO:0000256" key="6">
    <source>
        <dbReference type="ARBA" id="ARBA00022782"/>
    </source>
</evidence>
<evidence type="ECO:0000259" key="14">
    <source>
        <dbReference type="SMART" id="SM01328"/>
    </source>
</evidence>
<evidence type="ECO:0000256" key="2">
    <source>
        <dbReference type="ARBA" id="ARBA00022473"/>
    </source>
</evidence>
<evidence type="ECO:0000256" key="7">
    <source>
        <dbReference type="ARBA" id="ARBA00022833"/>
    </source>
</evidence>
<comment type="caution">
    <text evidence="15">The sequence shown here is derived from an EMBL/GenBank/DDBJ whole genome shotgun (WGS) entry which is preliminary data.</text>
</comment>
<keyword evidence="6" id="KW-0221">Differentiation</keyword>
<evidence type="ECO:0000256" key="10">
    <source>
        <dbReference type="ARBA" id="ARBA00034699"/>
    </source>
</evidence>
<dbReference type="GO" id="GO:0017148">
    <property type="term" value="P:negative regulation of translation"/>
    <property type="evidence" value="ECO:0007669"/>
    <property type="project" value="UniProtKB-ARBA"/>
</dbReference>
<dbReference type="GO" id="GO:0003729">
    <property type="term" value="F:mRNA binding"/>
    <property type="evidence" value="ECO:0007669"/>
    <property type="project" value="UniProtKB-ARBA"/>
</dbReference>
<evidence type="ECO:0000256" key="1">
    <source>
        <dbReference type="ARBA" id="ARBA00004331"/>
    </source>
</evidence>
<evidence type="ECO:0000256" key="4">
    <source>
        <dbReference type="ARBA" id="ARBA00022723"/>
    </source>
</evidence>
<keyword evidence="4" id="KW-0479">Metal-binding</keyword>
<dbReference type="SMART" id="SM01328">
    <property type="entry name" value="zf-3CxxC"/>
    <property type="match status" value="1"/>
</dbReference>
<dbReference type="Pfam" id="PF13695">
    <property type="entry name" value="Zn_ribbon_3CxxC"/>
    <property type="match status" value="1"/>
</dbReference>
<evidence type="ECO:0000256" key="8">
    <source>
        <dbReference type="ARBA" id="ARBA00022884"/>
    </source>
</evidence>
<keyword evidence="5" id="KW-0863">Zinc-finger</keyword>
<dbReference type="InterPro" id="IPR027377">
    <property type="entry name" value="ZAR1/RTP1-5-like_Znf-3CxxC"/>
</dbReference>
<proteinExistence type="inferred from homology"/>
<dbReference type="Proteomes" id="UP000550707">
    <property type="component" value="Unassembled WGS sequence"/>
</dbReference>
<sequence>MERFVQVPQGLYQATHYGNTLSLGPPGFSDQQPDWRQNTGAPTFLARTGMVVPINAWAYCTDPYKRVQLKAIFSQMNPSPGLQLCKANTKEVGVQVNLRVDRSVQCSLGPLTLRSCLSWGCRGPKAALPTWDGYSPVMGLRGLIQLQKNGKDRKEEERKELSSLEGASQQQQKSPPMPRSQQDKQEQLWQQAKVGEKDASSSGERQGKQAQGDAHPLRKPSFQFLERKYAYFHCKDCKTRWESAYVWCISGTSKVYFKQLCCKCHKSFNPYRVEAIQCQTCLKSRCSHPLKKRHIDLRRPHRQELCGRCKDKTFSCGNIYSTKYIM</sequence>
<evidence type="ECO:0000313" key="16">
    <source>
        <dbReference type="Proteomes" id="UP000550707"/>
    </source>
</evidence>
<feature type="compositionally biased region" description="Basic and acidic residues" evidence="13">
    <location>
        <begin position="149"/>
        <end position="162"/>
    </location>
</feature>
<feature type="domain" description="3CxxC-type" evidence="14">
    <location>
        <begin position="227"/>
        <end position="312"/>
    </location>
</feature>
<keyword evidence="16" id="KW-1185">Reference proteome</keyword>
<comment type="similarity">
    <text evidence="10">Belongs to the ZAR1 family.</text>
</comment>
<dbReference type="PANTHER" id="PTHR31054">
    <property type="entry name" value="ZYGOTE ARREST PROTEIN 1-LIKE ISOFORM X1"/>
    <property type="match status" value="1"/>
</dbReference>
<dbReference type="InParanoid" id="A0A7J8G3N0"/>
<dbReference type="InterPro" id="IPR026775">
    <property type="entry name" value="Zar1"/>
</dbReference>
<keyword evidence="9" id="KW-0896">Oogenesis</keyword>
<name>A0A7J8G3N0_MOLMO</name>
<dbReference type="AlphaFoldDB" id="A0A7J8G3N0"/>
<evidence type="ECO:0000256" key="9">
    <source>
        <dbReference type="ARBA" id="ARBA00022943"/>
    </source>
</evidence>
<evidence type="ECO:0000256" key="13">
    <source>
        <dbReference type="SAM" id="MobiDB-lite"/>
    </source>
</evidence>
<dbReference type="GO" id="GO:0008270">
    <property type="term" value="F:zinc ion binding"/>
    <property type="evidence" value="ECO:0007669"/>
    <property type="project" value="UniProtKB-KW"/>
</dbReference>
<protein>
    <submittedName>
        <fullName evidence="15">Zygote arrest 1 like</fullName>
    </submittedName>
</protein>
<gene>
    <name evidence="15" type="ORF">HJG59_019716</name>
</gene>
<organism evidence="15 16">
    <name type="scientific">Molossus molossus</name>
    <name type="common">Pallas' mastiff bat</name>
    <name type="synonym">Vespertilio molossus</name>
    <dbReference type="NCBI Taxonomy" id="27622"/>
    <lineage>
        <taxon>Eukaryota</taxon>
        <taxon>Metazoa</taxon>
        <taxon>Chordata</taxon>
        <taxon>Craniata</taxon>
        <taxon>Vertebrata</taxon>
        <taxon>Euteleostomi</taxon>
        <taxon>Mammalia</taxon>
        <taxon>Eutheria</taxon>
        <taxon>Laurasiatheria</taxon>
        <taxon>Chiroptera</taxon>
        <taxon>Yangochiroptera</taxon>
        <taxon>Molossidae</taxon>
        <taxon>Molossus</taxon>
    </lineage>
</organism>
<comment type="subunit">
    <text evidence="11">Interacts with YBX2.</text>
</comment>
<dbReference type="GO" id="GO:0006412">
    <property type="term" value="P:translation"/>
    <property type="evidence" value="ECO:0007669"/>
    <property type="project" value="TreeGrafter"/>
</dbReference>
<dbReference type="EMBL" id="JACASF010000010">
    <property type="protein sequence ID" value="KAF6454305.1"/>
    <property type="molecule type" value="Genomic_DNA"/>
</dbReference>
<dbReference type="GO" id="GO:0036464">
    <property type="term" value="C:cytoplasmic ribonucleoprotein granule"/>
    <property type="evidence" value="ECO:0007669"/>
    <property type="project" value="UniProtKB-SubCell"/>
</dbReference>
<evidence type="ECO:0000256" key="12">
    <source>
        <dbReference type="ARBA" id="ARBA00049576"/>
    </source>
</evidence>
<comment type="subcellular location">
    <subcellularLocation>
        <location evidence="1">Cytoplasm</location>
        <location evidence="1">Cytoplasmic ribonucleoprotein granule</location>
    </subcellularLocation>
</comment>
<keyword evidence="3" id="KW-0963">Cytoplasm</keyword>
<evidence type="ECO:0000313" key="15">
    <source>
        <dbReference type="EMBL" id="KAF6454305.1"/>
    </source>
</evidence>
<comment type="function">
    <text evidence="12">mRNA-binding protein required for maternal mRNA storage, translation and degradation during oocyte maturation. Probably promotes formation of some phase-separated membraneless compartment that stores maternal mRNAs in oocytes: acts by undergoing liquid-liquid phase separation upon binding to maternal mRNAs. Binds to the 3'-UTR of maternal mRNAs, inhibiting their translation.</text>
</comment>
<dbReference type="GO" id="GO:0048477">
    <property type="term" value="P:oogenesis"/>
    <property type="evidence" value="ECO:0007669"/>
    <property type="project" value="UniProtKB-KW"/>
</dbReference>
<keyword evidence="7" id="KW-0862">Zinc</keyword>
<feature type="region of interest" description="Disordered" evidence="13">
    <location>
        <begin position="148"/>
        <end position="217"/>
    </location>
</feature>
<accession>A0A7J8G3N0</accession>
<keyword evidence="8" id="KW-0694">RNA-binding</keyword>
<dbReference type="FunCoup" id="A0A7J8G3N0">
    <property type="interactions" value="17"/>
</dbReference>
<keyword evidence="2" id="KW-0217">Developmental protein</keyword>